<comment type="similarity">
    <text evidence="1">Belongs to the universal stress protein A family.</text>
</comment>
<dbReference type="CDD" id="cd00293">
    <property type="entry name" value="USP-like"/>
    <property type="match status" value="1"/>
</dbReference>
<dbReference type="SUPFAM" id="SSF52402">
    <property type="entry name" value="Adenine nucleotide alpha hydrolases-like"/>
    <property type="match status" value="2"/>
</dbReference>
<dbReference type="InterPro" id="IPR014729">
    <property type="entry name" value="Rossmann-like_a/b/a_fold"/>
</dbReference>
<protein>
    <submittedName>
        <fullName evidence="3">Universal stress protein</fullName>
    </submittedName>
</protein>
<dbReference type="Proteomes" id="UP001250932">
    <property type="component" value="Unassembled WGS sequence"/>
</dbReference>
<dbReference type="Gene3D" id="3.40.50.620">
    <property type="entry name" value="HUPs"/>
    <property type="match status" value="1"/>
</dbReference>
<evidence type="ECO:0000256" key="1">
    <source>
        <dbReference type="ARBA" id="ARBA00008791"/>
    </source>
</evidence>
<keyword evidence="4" id="KW-1185">Reference proteome</keyword>
<feature type="domain" description="UspA" evidence="2">
    <location>
        <begin position="206"/>
        <end position="271"/>
    </location>
</feature>
<dbReference type="PANTHER" id="PTHR46268">
    <property type="entry name" value="STRESS RESPONSE PROTEIN NHAX"/>
    <property type="match status" value="1"/>
</dbReference>
<dbReference type="Pfam" id="PF00582">
    <property type="entry name" value="Usp"/>
    <property type="match status" value="2"/>
</dbReference>
<dbReference type="PRINTS" id="PR01438">
    <property type="entry name" value="UNVRSLSTRESS"/>
</dbReference>
<dbReference type="RefSeq" id="WP_313831130.1">
    <property type="nucleotide sequence ID" value="NZ_JAQOUE010000001.1"/>
</dbReference>
<dbReference type="PANTHER" id="PTHR46268:SF6">
    <property type="entry name" value="UNIVERSAL STRESS PROTEIN UP12"/>
    <property type="match status" value="1"/>
</dbReference>
<dbReference type="InterPro" id="IPR006015">
    <property type="entry name" value="Universal_stress_UspA"/>
</dbReference>
<name>A0ABU3K305_9BACT</name>
<evidence type="ECO:0000259" key="2">
    <source>
        <dbReference type="Pfam" id="PF00582"/>
    </source>
</evidence>
<proteinExistence type="inferred from homology"/>
<gene>
    <name evidence="3" type="ORF">PPG34_00315</name>
</gene>
<evidence type="ECO:0000313" key="3">
    <source>
        <dbReference type="EMBL" id="MDT7040772.1"/>
    </source>
</evidence>
<sequence>MKNIFHPSDFTEESEVAFAHALKIALPAKANLSMFHVHEKRDDEEWTEFPGVRNLLVRWKLIPEGSSRDEVRKLGLGIQKIQGMREDPVASILGYLESTPNDLIVLTTHQQKGIDRLLHKAIAEPVARESKQLTLFIPQEQKGFVSLKDGKVSLQRILIPVDQNPLPQAAIDAASGLVHLLNGNRTEFTIVHVGSHKTLPPFHLSNGHDSKWKTIVSTGNVVEQILKIAEDRAPDLIVMATQGHQGFLDALRGSTTERVLRAASCPILAVPVE</sequence>
<feature type="domain" description="UspA" evidence="2">
    <location>
        <begin position="2"/>
        <end position="132"/>
    </location>
</feature>
<comment type="caution">
    <text evidence="3">The sequence shown here is derived from an EMBL/GenBank/DDBJ whole genome shotgun (WGS) entry which is preliminary data.</text>
</comment>
<evidence type="ECO:0000313" key="4">
    <source>
        <dbReference type="Proteomes" id="UP001250932"/>
    </source>
</evidence>
<dbReference type="Gene3D" id="3.40.50.12370">
    <property type="match status" value="1"/>
</dbReference>
<accession>A0ABU3K305</accession>
<organism evidence="3 4">
    <name type="scientific">Candidatus Nitronereus thalassa</name>
    <dbReference type="NCBI Taxonomy" id="3020898"/>
    <lineage>
        <taxon>Bacteria</taxon>
        <taxon>Pseudomonadati</taxon>
        <taxon>Nitrospirota</taxon>
        <taxon>Nitrospiria</taxon>
        <taxon>Nitrospirales</taxon>
        <taxon>Nitrospiraceae</taxon>
        <taxon>Candidatus Nitronereus</taxon>
    </lineage>
</organism>
<dbReference type="InterPro" id="IPR006016">
    <property type="entry name" value="UspA"/>
</dbReference>
<reference evidence="3 4" key="1">
    <citation type="journal article" date="2023" name="ISME J.">
        <title>Cultivation and genomic characterization of novel and ubiquitous marine nitrite-oxidizing bacteria from the Nitrospirales.</title>
        <authorList>
            <person name="Mueller A.J."/>
            <person name="Daebeler A."/>
            <person name="Herbold C.W."/>
            <person name="Kirkegaard R.H."/>
            <person name="Daims H."/>
        </authorList>
    </citation>
    <scope>NUCLEOTIDE SEQUENCE [LARGE SCALE GENOMIC DNA]</scope>
    <source>
        <strain evidence="3 4">EB</strain>
    </source>
</reference>
<dbReference type="EMBL" id="JAQOUE010000001">
    <property type="protein sequence ID" value="MDT7040772.1"/>
    <property type="molecule type" value="Genomic_DNA"/>
</dbReference>